<dbReference type="EMBL" id="UOES01000580">
    <property type="protein sequence ID" value="VAW29486.1"/>
    <property type="molecule type" value="Genomic_DNA"/>
</dbReference>
<evidence type="ECO:0000256" key="6">
    <source>
        <dbReference type="ARBA" id="ARBA00023235"/>
    </source>
</evidence>
<keyword evidence="7" id="KW-0119">Carbohydrate metabolism</keyword>
<evidence type="ECO:0000256" key="9">
    <source>
        <dbReference type="ARBA" id="ARBA00044968"/>
    </source>
</evidence>
<dbReference type="SFLD" id="SFLDG01129">
    <property type="entry name" value="C1.5:_HAD__Beta-PGM__Phosphata"/>
    <property type="match status" value="1"/>
</dbReference>
<protein>
    <recommendedName>
        <fullName evidence="10">Beta-phosphoglucomutase</fullName>
        <ecNumber evidence="9">5.4.2.6</ecNumber>
    </recommendedName>
</protein>
<dbReference type="Pfam" id="PF00702">
    <property type="entry name" value="Hydrolase"/>
    <property type="match status" value="1"/>
</dbReference>
<evidence type="ECO:0000256" key="10">
    <source>
        <dbReference type="ARBA" id="ARBA00044991"/>
    </source>
</evidence>
<dbReference type="InterPro" id="IPR010976">
    <property type="entry name" value="B-phosphoglucomutase_hydrolase"/>
</dbReference>
<comment type="similarity">
    <text evidence="2">Belongs to the HAD-like hydrolase superfamily. CbbY/CbbZ/Gph/YieH family.</text>
</comment>
<dbReference type="PANTHER" id="PTHR46193">
    <property type="entry name" value="6-PHOSPHOGLUCONATE PHOSPHATASE"/>
    <property type="match status" value="1"/>
</dbReference>
<evidence type="ECO:0000256" key="4">
    <source>
        <dbReference type="ARBA" id="ARBA00022723"/>
    </source>
</evidence>
<dbReference type="InterPro" id="IPR006439">
    <property type="entry name" value="HAD-SF_hydro_IA"/>
</dbReference>
<keyword evidence="5" id="KW-0460">Magnesium</keyword>
<reference evidence="11" key="1">
    <citation type="submission" date="2018-06" db="EMBL/GenBank/DDBJ databases">
        <authorList>
            <person name="Zhirakovskaya E."/>
        </authorList>
    </citation>
    <scope>NUCLEOTIDE SEQUENCE</scope>
</reference>
<evidence type="ECO:0000256" key="5">
    <source>
        <dbReference type="ARBA" id="ARBA00022842"/>
    </source>
</evidence>
<dbReference type="PRINTS" id="PR00413">
    <property type="entry name" value="HADHALOGNASE"/>
</dbReference>
<proteinExistence type="inferred from homology"/>
<dbReference type="CDD" id="cd02598">
    <property type="entry name" value="HAD_BPGM"/>
    <property type="match status" value="1"/>
</dbReference>
<dbReference type="SFLD" id="SFLDG01135">
    <property type="entry name" value="C1.5.6:_HAD__Beta-PGM__Phospha"/>
    <property type="match status" value="1"/>
</dbReference>
<dbReference type="EC" id="5.4.2.6" evidence="9"/>
<keyword evidence="4" id="KW-0479">Metal-binding</keyword>
<dbReference type="InterPro" id="IPR010972">
    <property type="entry name" value="Beta-PGM"/>
</dbReference>
<sequence length="223" mass="24410">MNKGFIFDLDGVIVDTAKYHFLAWKKIADELKFDFTLEHNERLKGVSRLRSLDILLEIGGIIKSESEQSRLASKKNNLYLELIKNLNSNDLLPGSKSFIIDAKDKAIKIALGSASKNAAYILKKLGVAHLFDARIDGTMVSKAKPDPEVFLKASNLLGLKPAQCLVFEDAQAGIDAAKNAGMKCIGIGDSNILHSADKVVGSLDQITVPEALDILKKQHTQHE</sequence>
<keyword evidence="3" id="KW-0597">Phosphoprotein</keyword>
<dbReference type="GO" id="GO:0008801">
    <property type="term" value="F:beta-phosphoglucomutase activity"/>
    <property type="evidence" value="ECO:0007669"/>
    <property type="project" value="UniProtKB-EC"/>
</dbReference>
<dbReference type="GO" id="GO:0000287">
    <property type="term" value="F:magnesium ion binding"/>
    <property type="evidence" value="ECO:0007669"/>
    <property type="project" value="InterPro"/>
</dbReference>
<evidence type="ECO:0000256" key="1">
    <source>
        <dbReference type="ARBA" id="ARBA00001946"/>
    </source>
</evidence>
<evidence type="ECO:0000256" key="2">
    <source>
        <dbReference type="ARBA" id="ARBA00006171"/>
    </source>
</evidence>
<dbReference type="InterPro" id="IPR051600">
    <property type="entry name" value="Beta-PGM-like"/>
</dbReference>
<dbReference type="SUPFAM" id="SSF56784">
    <property type="entry name" value="HAD-like"/>
    <property type="match status" value="1"/>
</dbReference>
<keyword evidence="6 11" id="KW-0413">Isomerase</keyword>
<dbReference type="Gene3D" id="1.10.150.240">
    <property type="entry name" value="Putative phosphatase, domain 2"/>
    <property type="match status" value="1"/>
</dbReference>
<comment type="catalytic activity">
    <reaction evidence="8">
        <text>beta-D-glucose 1-phosphate = beta-D-glucose 6-phosphate</text>
        <dbReference type="Rhea" id="RHEA:20113"/>
        <dbReference type="ChEBI" id="CHEBI:57684"/>
        <dbReference type="ChEBI" id="CHEBI:58247"/>
        <dbReference type="EC" id="5.4.2.6"/>
    </reaction>
</comment>
<dbReference type="InterPro" id="IPR023198">
    <property type="entry name" value="PGP-like_dom2"/>
</dbReference>
<dbReference type="Gene3D" id="3.40.50.1000">
    <property type="entry name" value="HAD superfamily/HAD-like"/>
    <property type="match status" value="1"/>
</dbReference>
<organism evidence="11">
    <name type="scientific">hydrothermal vent metagenome</name>
    <dbReference type="NCBI Taxonomy" id="652676"/>
    <lineage>
        <taxon>unclassified sequences</taxon>
        <taxon>metagenomes</taxon>
        <taxon>ecological metagenomes</taxon>
    </lineage>
</organism>
<dbReference type="SFLD" id="SFLDS00003">
    <property type="entry name" value="Haloacid_Dehalogenase"/>
    <property type="match status" value="1"/>
</dbReference>
<dbReference type="AlphaFoldDB" id="A0A3B0VBY7"/>
<dbReference type="InterPro" id="IPR036412">
    <property type="entry name" value="HAD-like_sf"/>
</dbReference>
<dbReference type="GO" id="GO:0005975">
    <property type="term" value="P:carbohydrate metabolic process"/>
    <property type="evidence" value="ECO:0007669"/>
    <property type="project" value="InterPro"/>
</dbReference>
<evidence type="ECO:0000313" key="11">
    <source>
        <dbReference type="EMBL" id="VAW29486.1"/>
    </source>
</evidence>
<name>A0A3B0VBY7_9ZZZZ</name>
<accession>A0A3B0VBY7</accession>
<comment type="cofactor">
    <cofactor evidence="1">
        <name>Mg(2+)</name>
        <dbReference type="ChEBI" id="CHEBI:18420"/>
    </cofactor>
</comment>
<evidence type="ECO:0000256" key="3">
    <source>
        <dbReference type="ARBA" id="ARBA00022553"/>
    </source>
</evidence>
<dbReference type="NCBIfam" id="TIGR01990">
    <property type="entry name" value="bPGM"/>
    <property type="match status" value="1"/>
</dbReference>
<evidence type="ECO:0000256" key="8">
    <source>
        <dbReference type="ARBA" id="ARBA00044926"/>
    </source>
</evidence>
<evidence type="ECO:0000256" key="7">
    <source>
        <dbReference type="ARBA" id="ARBA00023277"/>
    </source>
</evidence>
<dbReference type="NCBIfam" id="TIGR01509">
    <property type="entry name" value="HAD-SF-IA-v3"/>
    <property type="match status" value="1"/>
</dbReference>
<dbReference type="PANTHER" id="PTHR46193:SF18">
    <property type="entry name" value="HEXITOL PHOSPHATASE B"/>
    <property type="match status" value="1"/>
</dbReference>
<gene>
    <name evidence="11" type="ORF">MNBD_BACTEROID06-493</name>
</gene>
<dbReference type="NCBIfam" id="TIGR02009">
    <property type="entry name" value="PGMB-YQAB-SF"/>
    <property type="match status" value="1"/>
</dbReference>
<dbReference type="InterPro" id="IPR023214">
    <property type="entry name" value="HAD_sf"/>
</dbReference>